<comment type="caution">
    <text evidence="2">The sequence shown here is derived from an EMBL/GenBank/DDBJ whole genome shotgun (WGS) entry which is preliminary data.</text>
</comment>
<name>A0A512NCP5_9HYPH</name>
<protein>
    <recommendedName>
        <fullName evidence="4">Phage portal protein</fullName>
    </recommendedName>
</protein>
<feature type="region of interest" description="Disordered" evidence="1">
    <location>
        <begin position="264"/>
        <end position="305"/>
    </location>
</feature>
<organism evidence="2 3">
    <name type="scientific">Reyranella soli</name>
    <dbReference type="NCBI Taxonomy" id="1230389"/>
    <lineage>
        <taxon>Bacteria</taxon>
        <taxon>Pseudomonadati</taxon>
        <taxon>Pseudomonadota</taxon>
        <taxon>Alphaproteobacteria</taxon>
        <taxon>Hyphomicrobiales</taxon>
        <taxon>Reyranellaceae</taxon>
        <taxon>Reyranella</taxon>
    </lineage>
</organism>
<keyword evidence="3" id="KW-1185">Reference proteome</keyword>
<evidence type="ECO:0000313" key="3">
    <source>
        <dbReference type="Proteomes" id="UP000321058"/>
    </source>
</evidence>
<evidence type="ECO:0000256" key="1">
    <source>
        <dbReference type="SAM" id="MobiDB-lite"/>
    </source>
</evidence>
<dbReference type="Proteomes" id="UP000321058">
    <property type="component" value="Unassembled WGS sequence"/>
</dbReference>
<gene>
    <name evidence="2" type="ORF">RSO01_38820</name>
</gene>
<dbReference type="AlphaFoldDB" id="A0A512NCP5"/>
<dbReference type="Pfam" id="PF23899">
    <property type="entry name" value="SU10_portal"/>
    <property type="match status" value="1"/>
</dbReference>
<sequence length="677" mass="73251">MPRPKPALSDEDLLALLRKEEQAAAGFQDGTLAALRRQALAYYDRQPYGDEQEGASQVVTSEFADVIESLMPGLMRVFTAADDLVRFTPGAPGQEKWAEEASAYVPHVLMRENDGFRIISGLLKDALMYRLSGVTVDLEEVDETRTLPVQGLPQDAIDLVMAAAEQQGATVTLDLEPEFAQGRPAPMSFLAALDAGPSQPPAAPGEQRLSGTITLTHRRQRVAIENIAPEDIRFSPGARTEDKASFLGFIKRVTASDLVKLGLNPGEIDDLNADRPPSTEEAQRNEGLVDGEPRSGQDANGRPDSERPLWLVVAYIRADTDGDGKSELERVVYAHGGTNGGRIIERMPWEGPAAIALATPILMPHSLVGRSLFDQTQDLQLIGSVITRGLLDNLYLVNRPRPVISDHVNIDSLIDWTPGSPIRLRAGARPGDNHVAWLQVPNVTDGALTALEHLATVRENRTGVSRYNQGLDADSLNKTLGGLNRIMSASQQRQDLIARVFAETAIKRLYRLIYRAIKRAAAGPLHYWPGEGGAFVSCDPSQWPDDMDLSVDVVGIGNREQALGHLALVGSLQEKLIALQGGANGPFVTVANIANAAQKLTATLGYRTSGLFFQSPEAAARTGAAGPPSSPVDATLLVAQAEIEIMRDKAAAEIAIRRDKARADVEIAWFKARQRVV</sequence>
<evidence type="ECO:0000313" key="2">
    <source>
        <dbReference type="EMBL" id="GEP56716.1"/>
    </source>
</evidence>
<evidence type="ECO:0008006" key="4">
    <source>
        <dbReference type="Google" id="ProtNLM"/>
    </source>
</evidence>
<dbReference type="EMBL" id="BKAJ01000069">
    <property type="protein sequence ID" value="GEP56716.1"/>
    <property type="molecule type" value="Genomic_DNA"/>
</dbReference>
<reference evidence="2 3" key="1">
    <citation type="submission" date="2019-07" db="EMBL/GenBank/DDBJ databases">
        <title>Whole genome shotgun sequence of Reyranella soli NBRC 108950.</title>
        <authorList>
            <person name="Hosoyama A."/>
            <person name="Uohara A."/>
            <person name="Ohji S."/>
            <person name="Ichikawa N."/>
        </authorList>
    </citation>
    <scope>NUCLEOTIDE SEQUENCE [LARGE SCALE GENOMIC DNA]</scope>
    <source>
        <strain evidence="2 3">NBRC 108950</strain>
    </source>
</reference>
<dbReference type="OrthoDB" id="5464900at2"/>
<proteinExistence type="predicted"/>
<dbReference type="InterPro" id="IPR056909">
    <property type="entry name" value="SU10_portal"/>
</dbReference>
<accession>A0A512NCP5</accession>
<feature type="compositionally biased region" description="Basic and acidic residues" evidence="1">
    <location>
        <begin position="291"/>
        <end position="305"/>
    </location>
</feature>
<dbReference type="RefSeq" id="WP_147150928.1">
    <property type="nucleotide sequence ID" value="NZ_BKAJ01000069.1"/>
</dbReference>